<comment type="caution">
    <text evidence="2">The sequence shown here is derived from an EMBL/GenBank/DDBJ whole genome shotgun (WGS) entry which is preliminary data.</text>
</comment>
<name>A0A1J9RWS6_9PEZI</name>
<keyword evidence="1" id="KW-0732">Signal</keyword>
<protein>
    <submittedName>
        <fullName evidence="2">Uncharacterized protein</fullName>
    </submittedName>
</protein>
<organism evidence="2 3">
    <name type="scientific">Diplodia corticola</name>
    <dbReference type="NCBI Taxonomy" id="236234"/>
    <lineage>
        <taxon>Eukaryota</taxon>
        <taxon>Fungi</taxon>
        <taxon>Dikarya</taxon>
        <taxon>Ascomycota</taxon>
        <taxon>Pezizomycotina</taxon>
        <taxon>Dothideomycetes</taxon>
        <taxon>Dothideomycetes incertae sedis</taxon>
        <taxon>Botryosphaeriales</taxon>
        <taxon>Botryosphaeriaceae</taxon>
        <taxon>Diplodia</taxon>
    </lineage>
</organism>
<feature type="signal peptide" evidence="1">
    <location>
        <begin position="1"/>
        <end position="32"/>
    </location>
</feature>
<evidence type="ECO:0000313" key="3">
    <source>
        <dbReference type="Proteomes" id="UP000183809"/>
    </source>
</evidence>
<accession>A0A1J9RWS6</accession>
<gene>
    <name evidence="2" type="ORF">BKCO1_8000201</name>
</gene>
<dbReference type="Proteomes" id="UP000183809">
    <property type="component" value="Unassembled WGS sequence"/>
</dbReference>
<dbReference type="AlphaFoldDB" id="A0A1J9RWS6"/>
<evidence type="ECO:0000313" key="2">
    <source>
        <dbReference type="EMBL" id="OJD37091.1"/>
    </source>
</evidence>
<dbReference type="RefSeq" id="XP_020133332.1">
    <property type="nucleotide sequence ID" value="XM_020279305.1"/>
</dbReference>
<dbReference type="GeneID" id="31019567"/>
<keyword evidence="3" id="KW-1185">Reference proteome</keyword>
<sequence>MFQSTLNRPYRNILAISLFLICHSLSTNGVLASPAGRARHIYAPPPPVHPSPSYSPAILYNAATASNTIIGPVLLDLDAVVAAEARSTGRVPVVLPANGIPSARFEGEGIPTARNEQRVDPASAATATARGGQPAPTWGVTVTEGSHSYIRQSPTYVPVASTTCSATICKDYMNLSCSDMRYGGCWNMCVEDRKYLAPDCVETPAPAADAGTAKPTAAPMALATPTAAA</sequence>
<proteinExistence type="predicted"/>
<dbReference type="EMBL" id="MNUE01000008">
    <property type="protein sequence ID" value="OJD37091.1"/>
    <property type="molecule type" value="Genomic_DNA"/>
</dbReference>
<evidence type="ECO:0000256" key="1">
    <source>
        <dbReference type="SAM" id="SignalP"/>
    </source>
</evidence>
<feature type="chain" id="PRO_5012611232" evidence="1">
    <location>
        <begin position="33"/>
        <end position="229"/>
    </location>
</feature>
<reference evidence="2 3" key="1">
    <citation type="submission" date="2016-10" db="EMBL/GenBank/DDBJ databases">
        <title>Proteomics and genomics reveal pathogen-plant mechanisms compatible with a hemibiotrophic lifestyle of Diplodia corticola.</title>
        <authorList>
            <person name="Fernandes I."/>
            <person name="De Jonge R."/>
            <person name="Van De Peer Y."/>
            <person name="Devreese B."/>
            <person name="Alves A."/>
            <person name="Esteves A.C."/>
        </authorList>
    </citation>
    <scope>NUCLEOTIDE SEQUENCE [LARGE SCALE GENOMIC DNA]</scope>
    <source>
        <strain evidence="2 3">CBS 112549</strain>
    </source>
</reference>